<dbReference type="GeneID" id="63844724"/>
<feature type="region of interest" description="Disordered" evidence="1">
    <location>
        <begin position="433"/>
        <end position="481"/>
    </location>
</feature>
<feature type="compositionally biased region" description="Polar residues" evidence="1">
    <location>
        <begin position="40"/>
        <end position="50"/>
    </location>
</feature>
<evidence type="ECO:0000313" key="3">
    <source>
        <dbReference type="Proteomes" id="UP000800039"/>
    </source>
</evidence>
<dbReference type="AlphaFoldDB" id="A0A9P4GNH7"/>
<feature type="compositionally biased region" description="Basic and acidic residues" evidence="1">
    <location>
        <begin position="460"/>
        <end position="470"/>
    </location>
</feature>
<dbReference type="OrthoDB" id="3437384at2759"/>
<name>A0A9P4GNH7_9PLEO</name>
<feature type="region of interest" description="Disordered" evidence="1">
    <location>
        <begin position="501"/>
        <end position="561"/>
    </location>
</feature>
<feature type="compositionally biased region" description="Polar residues" evidence="1">
    <location>
        <begin position="520"/>
        <end position="553"/>
    </location>
</feature>
<reference evidence="2" key="1">
    <citation type="submission" date="2020-01" db="EMBL/GenBank/DDBJ databases">
        <authorList>
            <consortium name="DOE Joint Genome Institute"/>
            <person name="Haridas S."/>
            <person name="Albert R."/>
            <person name="Binder M."/>
            <person name="Bloem J."/>
            <person name="Labutti K."/>
            <person name="Salamov A."/>
            <person name="Andreopoulos B."/>
            <person name="Baker S.E."/>
            <person name="Barry K."/>
            <person name="Bills G."/>
            <person name="Bluhm B.H."/>
            <person name="Cannon C."/>
            <person name="Castanera R."/>
            <person name="Culley D.E."/>
            <person name="Daum C."/>
            <person name="Ezra D."/>
            <person name="Gonzalez J.B."/>
            <person name="Henrissat B."/>
            <person name="Kuo A."/>
            <person name="Liang C."/>
            <person name="Lipzen A."/>
            <person name="Lutzoni F."/>
            <person name="Magnuson J."/>
            <person name="Mondo S."/>
            <person name="Nolan M."/>
            <person name="Ohm R."/>
            <person name="Pangilinan J."/>
            <person name="Park H.-J."/>
            <person name="Ramirez L."/>
            <person name="Alfaro M."/>
            <person name="Sun H."/>
            <person name="Tritt A."/>
            <person name="Yoshinaga Y."/>
            <person name="Zwiers L.-H."/>
            <person name="Turgeon B.G."/>
            <person name="Goodwin S.B."/>
            <person name="Spatafora J.W."/>
            <person name="Crous P.W."/>
            <person name="Grigoriev I.V."/>
        </authorList>
    </citation>
    <scope>NUCLEOTIDE SEQUENCE</scope>
    <source>
        <strain evidence="2">CBS 394.84</strain>
    </source>
</reference>
<comment type="caution">
    <text evidence="2">The sequence shown here is derived from an EMBL/GenBank/DDBJ whole genome shotgun (WGS) entry which is preliminary data.</text>
</comment>
<feature type="compositionally biased region" description="Acidic residues" evidence="1">
    <location>
        <begin position="170"/>
        <end position="180"/>
    </location>
</feature>
<feature type="region of interest" description="Disordered" evidence="1">
    <location>
        <begin position="957"/>
        <end position="1001"/>
    </location>
</feature>
<feature type="region of interest" description="Disordered" evidence="1">
    <location>
        <begin position="1"/>
        <end position="272"/>
    </location>
</feature>
<protein>
    <submittedName>
        <fullName evidence="2">Uncharacterized protein</fullName>
    </submittedName>
</protein>
<sequence>MASKLCCTTEQEGRPESPELPNARVSQAIPVNRPLLPKETASSNSRFTSGRSEDLHELRDIFNNAQDQADDGPSPTRGARGRFSRGSMYSLRSLHKMTSMRSIIRRKFSKDDPKKDLAVRPTRPKAKNRDVGEEPGTVVKQLRDGPNQQLNVTKDDLRKHLLSDKKPDEGGYDSDAEMLDDIATNLGKKTPGKRPSIHSIDWTPSTGSKPTPGSSTKGPNSTERKRQLQPYQIQRPQTDASPRFSQVFSTPNLRSDIVSESDSRSRRSHSATAIGLPKMFPISPLRLPSLTTHDNDGVPWSQAINESLRLSQFPVPPRHINPEASETISDPKQHSKESYTDSQGHEGASLVPCCHSSNGIAAPSARAVEIRVQQPTSIISPRPSTSVRGVPSENAPPSKDEDEEDHPRHSVHLHNMRISHHLRSGSLLSWDQLADAPDLPTPPPPFRERTVSDQSQYSHMRRELARHERQTSSSGFSSSKLPSKWGRVLLKDCDLRPDVASSIYSSRPQSPPDSFDGSMLNLSRTSTGHHTFSMSSTDIKKANGSNSLPSHQDTPGPAQQDDTLNIERAQDSIVESPLLVAPHPLARKNSVAETKVSKFREEFSPSPPKKKLVPSTSIMKLLNSKRLSMRSQSEANMPPDPLSMAMDGPSDTIPIPVDRERHGSMMSLQTEQEALGKNKGINHVWDRALAAHQEEKASLFLPKNRDLAVHASPFRERSASISAKHTTGEEDIGLDDHAVNTVRPRSASLVDPPSPGQLRSESLLEAIPRRSALTGRGDISPGREVSNAFEKQGDSIEVVGAWGRYPSHTRHDRILSARKVDRVDTRDFALEAAIKFASAKDEKHDDDLIDPIERLPSPPLLPGQKKKKKKVGSGRMAKSNSMTFGKTFLKNYSKIFKSQSAEFRKHGRGHRSSIASGGTLEFPELELLPDVWTGGANGDGSAEPHDRSFELVERQLQHRNSDVKGKGKLREEDSMATLRPRRNSSAPNLNDLSFHDGAGDSEHATDRARVWSHYYENCVPSFPRLSTEADFGIEAFSEPARLSLDSKRAYIHSRIIPMTMARHSRNASQLSRVTNASRRSARPSFISLGDDGAGEEQSMVSVRRSTMDLISKFKEQELVEHERVMALIKVESRTDRENIAVS</sequence>
<dbReference type="Proteomes" id="UP000800039">
    <property type="component" value="Unassembled WGS sequence"/>
</dbReference>
<feature type="compositionally biased region" description="Low complexity" evidence="1">
    <location>
        <begin position="203"/>
        <end position="219"/>
    </location>
</feature>
<feature type="compositionally biased region" description="Low complexity" evidence="1">
    <location>
        <begin position="375"/>
        <end position="386"/>
    </location>
</feature>
<feature type="compositionally biased region" description="Low complexity" evidence="1">
    <location>
        <begin position="472"/>
        <end position="481"/>
    </location>
</feature>
<feature type="compositionally biased region" description="Basic and acidic residues" evidence="1">
    <location>
        <begin position="51"/>
        <end position="60"/>
    </location>
</feature>
<accession>A0A9P4GNH7</accession>
<feature type="compositionally biased region" description="Basic and acidic residues" evidence="1">
    <location>
        <begin position="957"/>
        <end position="973"/>
    </location>
</feature>
<feature type="compositionally biased region" description="Basic and acidic residues" evidence="1">
    <location>
        <begin position="329"/>
        <end position="339"/>
    </location>
</feature>
<feature type="compositionally biased region" description="Polar residues" evidence="1">
    <location>
        <begin position="229"/>
        <end position="253"/>
    </location>
</feature>
<feature type="region of interest" description="Disordered" evidence="1">
    <location>
        <begin position="716"/>
        <end position="737"/>
    </location>
</feature>
<feature type="compositionally biased region" description="Basic and acidic residues" evidence="1">
    <location>
        <begin position="109"/>
        <end position="118"/>
    </location>
</feature>
<dbReference type="EMBL" id="ML976614">
    <property type="protein sequence ID" value="KAF1849723.1"/>
    <property type="molecule type" value="Genomic_DNA"/>
</dbReference>
<feature type="region of interest" description="Disordered" evidence="1">
    <location>
        <begin position="853"/>
        <end position="878"/>
    </location>
</feature>
<feature type="compositionally biased region" description="Basic and acidic residues" evidence="1">
    <location>
        <begin position="153"/>
        <end position="169"/>
    </location>
</feature>
<proteinExistence type="predicted"/>
<evidence type="ECO:0000256" key="1">
    <source>
        <dbReference type="SAM" id="MobiDB-lite"/>
    </source>
</evidence>
<evidence type="ECO:0000313" key="2">
    <source>
        <dbReference type="EMBL" id="KAF1849723.1"/>
    </source>
</evidence>
<gene>
    <name evidence="2" type="ORF">K460DRAFT_2621</name>
</gene>
<keyword evidence="3" id="KW-1185">Reference proteome</keyword>
<feature type="region of interest" description="Disordered" evidence="1">
    <location>
        <begin position="374"/>
        <end position="408"/>
    </location>
</feature>
<organism evidence="2 3">
    <name type="scientific">Cucurbitaria berberidis CBS 394.84</name>
    <dbReference type="NCBI Taxonomy" id="1168544"/>
    <lineage>
        <taxon>Eukaryota</taxon>
        <taxon>Fungi</taxon>
        <taxon>Dikarya</taxon>
        <taxon>Ascomycota</taxon>
        <taxon>Pezizomycotina</taxon>
        <taxon>Dothideomycetes</taxon>
        <taxon>Pleosporomycetidae</taxon>
        <taxon>Pleosporales</taxon>
        <taxon>Pleosporineae</taxon>
        <taxon>Cucurbitariaceae</taxon>
        <taxon>Cucurbitaria</taxon>
    </lineage>
</organism>
<dbReference type="RefSeq" id="XP_040792286.1">
    <property type="nucleotide sequence ID" value="XM_040927471.1"/>
</dbReference>
<feature type="compositionally biased region" description="Polar residues" evidence="1">
    <location>
        <begin position="1"/>
        <end position="10"/>
    </location>
</feature>
<feature type="region of interest" description="Disordered" evidence="1">
    <location>
        <begin position="313"/>
        <end position="352"/>
    </location>
</feature>